<evidence type="ECO:0000313" key="1">
    <source>
        <dbReference type="EMBL" id="QIP46189.1"/>
    </source>
</evidence>
<accession>A0A6H9XIM4</accession>
<protein>
    <submittedName>
        <fullName evidence="1">Uncharacterized protein</fullName>
    </submittedName>
</protein>
<name>A0A6H9XIM4_9CORY</name>
<proteinExistence type="predicted"/>
<gene>
    <name evidence="1" type="ORF">HBA49_12250</name>
</gene>
<dbReference type="EMBL" id="CP050134">
    <property type="protein sequence ID" value="QIP46189.1"/>
    <property type="molecule type" value="Genomic_DNA"/>
</dbReference>
<sequence length="69" mass="8098">MRKKNFTPAGIPTTPPLIVGGGILFTITRHHRFSIFSRIMCHKHHGRHFSYSYTAHQHFYRSLTMDATW</sequence>
<organism evidence="1">
    <name type="scientific">Corynebacterium matruchotii</name>
    <dbReference type="NCBI Taxonomy" id="43768"/>
    <lineage>
        <taxon>Bacteria</taxon>
        <taxon>Bacillati</taxon>
        <taxon>Actinomycetota</taxon>
        <taxon>Actinomycetes</taxon>
        <taxon>Mycobacteriales</taxon>
        <taxon>Corynebacteriaceae</taxon>
        <taxon>Corynebacterium</taxon>
    </lineage>
</organism>
<reference evidence="1" key="1">
    <citation type="submission" date="2020-03" db="EMBL/GenBank/DDBJ databases">
        <authorList>
            <person name="Johnston C.D."/>
            <person name="Cotton S.L."/>
            <person name="Dewhirst F.E."/>
        </authorList>
    </citation>
    <scope>NUCLEOTIDE SEQUENCE [LARGE SCALE GENOMIC DNA]</scope>
    <source>
        <strain evidence="1">ATCC 14266</strain>
    </source>
</reference>
<dbReference type="AlphaFoldDB" id="A0A6H9XIM4"/>